<name>A0A8H7F098_AGABI</name>
<dbReference type="Proteomes" id="UP000629468">
    <property type="component" value="Unassembled WGS sequence"/>
</dbReference>
<evidence type="ECO:0000313" key="1">
    <source>
        <dbReference type="EMBL" id="KAF7770863.1"/>
    </source>
</evidence>
<evidence type="ECO:0000313" key="2">
    <source>
        <dbReference type="Proteomes" id="UP000629468"/>
    </source>
</evidence>
<gene>
    <name evidence="1" type="ORF">Agabi119p4_6837</name>
</gene>
<comment type="caution">
    <text evidence="1">The sequence shown here is derived from an EMBL/GenBank/DDBJ whole genome shotgun (WGS) entry which is preliminary data.</text>
</comment>
<proteinExistence type="predicted"/>
<dbReference type="PANTHER" id="PTHR11439">
    <property type="entry name" value="GAG-POL-RELATED RETROTRANSPOSON"/>
    <property type="match status" value="1"/>
</dbReference>
<organism evidence="1 2">
    <name type="scientific">Agaricus bisporus var. burnettii</name>
    <dbReference type="NCBI Taxonomy" id="192524"/>
    <lineage>
        <taxon>Eukaryota</taxon>
        <taxon>Fungi</taxon>
        <taxon>Dikarya</taxon>
        <taxon>Basidiomycota</taxon>
        <taxon>Agaricomycotina</taxon>
        <taxon>Agaricomycetes</taxon>
        <taxon>Agaricomycetidae</taxon>
        <taxon>Agaricales</taxon>
        <taxon>Agaricineae</taxon>
        <taxon>Agaricaceae</taxon>
        <taxon>Agaricus</taxon>
    </lineage>
</organism>
<evidence type="ECO:0008006" key="3">
    <source>
        <dbReference type="Google" id="ProtNLM"/>
    </source>
</evidence>
<dbReference type="EMBL" id="JABXXO010000009">
    <property type="protein sequence ID" value="KAF7770863.1"/>
    <property type="molecule type" value="Genomic_DNA"/>
</dbReference>
<sequence length="181" mass="20577">MKHALAYVKGTLDYGITYYPDSDLKPYGYVDADFAGDRDSRRSTEGHIFFVAGGPVSWASKRQETVALSTVEAEYMAFTRAVQQAVWLDKFLYEIDLTQERPFTIHADNNGAIANTRNERNHRRTKHIDIKHHFIKEKVADNSVIFNYIPSSENLADILTKALPRDAVLRICFHIGLVAQS</sequence>
<dbReference type="CDD" id="cd09272">
    <property type="entry name" value="RNase_HI_RT_Ty1"/>
    <property type="match status" value="1"/>
</dbReference>
<protein>
    <recommendedName>
        <fullName evidence="3">Reverse transcriptase Ty1/copia-type domain-containing protein</fullName>
    </recommendedName>
</protein>
<dbReference type="PANTHER" id="PTHR11439:SF463">
    <property type="entry name" value="REVERSE TRANSCRIPTASE TY1_COPIA-TYPE DOMAIN-CONTAINING PROTEIN"/>
    <property type="match status" value="1"/>
</dbReference>
<accession>A0A8H7F098</accession>
<reference evidence="1 2" key="1">
    <citation type="journal article" name="Sci. Rep.">
        <title>Telomere-to-telomere assembled and centromere annotated genomes of the two main subspecies of the button mushroom Agaricus bisporus reveal especially polymorphic chromosome ends.</title>
        <authorList>
            <person name="Sonnenberg A.S.M."/>
            <person name="Sedaghat-Telgerd N."/>
            <person name="Lavrijssen B."/>
            <person name="Ohm R.A."/>
            <person name="Hendrickx P.M."/>
            <person name="Scholtmeijer K."/>
            <person name="Baars J.J.P."/>
            <person name="van Peer A."/>
        </authorList>
    </citation>
    <scope>NUCLEOTIDE SEQUENCE [LARGE SCALE GENOMIC DNA]</scope>
    <source>
        <strain evidence="1 2">H119_p4</strain>
    </source>
</reference>
<dbReference type="AlphaFoldDB" id="A0A8H7F098"/>